<gene>
    <name evidence="1" type="ORF">Slati_1937100</name>
</gene>
<dbReference type="EMBL" id="JACGWN010000006">
    <property type="protein sequence ID" value="KAL0448092.1"/>
    <property type="molecule type" value="Genomic_DNA"/>
</dbReference>
<dbReference type="AlphaFoldDB" id="A0AAW2X1J7"/>
<comment type="caution">
    <text evidence="1">The sequence shown here is derived from an EMBL/GenBank/DDBJ whole genome shotgun (WGS) entry which is preliminary data.</text>
</comment>
<sequence length="253" mass="28106">MSLKLDINDTLVFYQATREAVLCIKAVLQILEEVSGLKMNMGKSVVVFRKNNLVQVRSELALILGVPVVPKHAKYLGLPSIVGQSNRAVIDSIKDRIWRKMPCWLAKKLSQVSRVVMIKSVLQAIPTYAEGCLGVRSLKEFNIALLCKQEWRIGVDTNNLIHRLFKAKHFLACSFVDAAGRGNNSCALRPGILAVRPVLKAEIHWHVGNGKSIPLAATSWLPRLSTFKLLDPPHSLRENALVGELFNPAGVWD</sequence>
<proteinExistence type="predicted"/>
<reference evidence="1" key="1">
    <citation type="submission" date="2020-06" db="EMBL/GenBank/DDBJ databases">
        <authorList>
            <person name="Li T."/>
            <person name="Hu X."/>
            <person name="Zhang T."/>
            <person name="Song X."/>
            <person name="Zhang H."/>
            <person name="Dai N."/>
            <person name="Sheng W."/>
            <person name="Hou X."/>
            <person name="Wei L."/>
        </authorList>
    </citation>
    <scope>NUCLEOTIDE SEQUENCE</scope>
    <source>
        <strain evidence="1">KEN1</strain>
        <tissue evidence="1">Leaf</tissue>
    </source>
</reference>
<accession>A0AAW2X1J7</accession>
<protein>
    <recommendedName>
        <fullName evidence="2">Reverse transcriptase</fullName>
    </recommendedName>
</protein>
<name>A0AAW2X1J7_9LAMI</name>
<reference evidence="1" key="2">
    <citation type="journal article" date="2024" name="Plant">
        <title>Genomic evolution and insights into agronomic trait innovations of Sesamum species.</title>
        <authorList>
            <person name="Miao H."/>
            <person name="Wang L."/>
            <person name="Qu L."/>
            <person name="Liu H."/>
            <person name="Sun Y."/>
            <person name="Le M."/>
            <person name="Wang Q."/>
            <person name="Wei S."/>
            <person name="Zheng Y."/>
            <person name="Lin W."/>
            <person name="Duan Y."/>
            <person name="Cao H."/>
            <person name="Xiong S."/>
            <person name="Wang X."/>
            <person name="Wei L."/>
            <person name="Li C."/>
            <person name="Ma Q."/>
            <person name="Ju M."/>
            <person name="Zhao R."/>
            <person name="Li G."/>
            <person name="Mu C."/>
            <person name="Tian Q."/>
            <person name="Mei H."/>
            <person name="Zhang T."/>
            <person name="Gao T."/>
            <person name="Zhang H."/>
        </authorList>
    </citation>
    <scope>NUCLEOTIDE SEQUENCE</scope>
    <source>
        <strain evidence="1">KEN1</strain>
    </source>
</reference>
<dbReference type="PANTHER" id="PTHR33116">
    <property type="entry name" value="REVERSE TRANSCRIPTASE ZINC-BINDING DOMAIN-CONTAINING PROTEIN-RELATED-RELATED"/>
    <property type="match status" value="1"/>
</dbReference>
<evidence type="ECO:0008006" key="2">
    <source>
        <dbReference type="Google" id="ProtNLM"/>
    </source>
</evidence>
<organism evidence="1">
    <name type="scientific">Sesamum latifolium</name>
    <dbReference type="NCBI Taxonomy" id="2727402"/>
    <lineage>
        <taxon>Eukaryota</taxon>
        <taxon>Viridiplantae</taxon>
        <taxon>Streptophyta</taxon>
        <taxon>Embryophyta</taxon>
        <taxon>Tracheophyta</taxon>
        <taxon>Spermatophyta</taxon>
        <taxon>Magnoliopsida</taxon>
        <taxon>eudicotyledons</taxon>
        <taxon>Gunneridae</taxon>
        <taxon>Pentapetalae</taxon>
        <taxon>asterids</taxon>
        <taxon>lamiids</taxon>
        <taxon>Lamiales</taxon>
        <taxon>Pedaliaceae</taxon>
        <taxon>Sesamum</taxon>
    </lineage>
</organism>
<evidence type="ECO:0000313" key="1">
    <source>
        <dbReference type="EMBL" id="KAL0448092.1"/>
    </source>
</evidence>
<dbReference type="PANTHER" id="PTHR33116:SF86">
    <property type="entry name" value="REVERSE TRANSCRIPTASE DOMAIN-CONTAINING PROTEIN"/>
    <property type="match status" value="1"/>
</dbReference>